<keyword evidence="2" id="KW-0805">Transcription regulation</keyword>
<dbReference type="GO" id="GO:0003700">
    <property type="term" value="F:DNA-binding transcription factor activity"/>
    <property type="evidence" value="ECO:0007669"/>
    <property type="project" value="InterPro"/>
</dbReference>
<dbReference type="Proteomes" id="UP000268658">
    <property type="component" value="Chromosome"/>
</dbReference>
<dbReference type="PANTHER" id="PTHR34294">
    <property type="entry name" value="TRANSCRIPTIONAL REGULATOR-RELATED"/>
    <property type="match status" value="1"/>
</dbReference>
<evidence type="ECO:0000256" key="4">
    <source>
        <dbReference type="ARBA" id="ARBA00023163"/>
    </source>
</evidence>
<dbReference type="InterPro" id="IPR051054">
    <property type="entry name" value="SorC_transcr_regulators"/>
</dbReference>
<accession>A0A448PPS6</accession>
<dbReference type="OrthoDB" id="186585at2"/>
<evidence type="ECO:0000313" key="8">
    <source>
        <dbReference type="EMBL" id="VEI18656.1"/>
    </source>
</evidence>
<dbReference type="GO" id="GO:0030246">
    <property type="term" value="F:carbohydrate binding"/>
    <property type="evidence" value="ECO:0007669"/>
    <property type="project" value="InterPro"/>
</dbReference>
<dbReference type="GO" id="GO:0003677">
    <property type="term" value="F:DNA binding"/>
    <property type="evidence" value="ECO:0007669"/>
    <property type="project" value="UniProtKB-KW"/>
</dbReference>
<evidence type="ECO:0000259" key="6">
    <source>
        <dbReference type="Pfam" id="PF04198"/>
    </source>
</evidence>
<dbReference type="Pfam" id="PF04198">
    <property type="entry name" value="Sugar-bind"/>
    <property type="match status" value="1"/>
</dbReference>
<evidence type="ECO:0000313" key="9">
    <source>
        <dbReference type="Proteomes" id="UP000268658"/>
    </source>
</evidence>
<dbReference type="Pfam" id="PF04545">
    <property type="entry name" value="Sigma70_r4"/>
    <property type="match status" value="1"/>
</dbReference>
<dbReference type="InterPro" id="IPR007324">
    <property type="entry name" value="Sugar-bd_dom_put"/>
</dbReference>
<name>A0A448PPS6_ACTVI</name>
<feature type="region of interest" description="Disordered" evidence="5">
    <location>
        <begin position="134"/>
        <end position="193"/>
    </location>
</feature>
<dbReference type="RefSeq" id="WP_126415144.1">
    <property type="nucleotide sequence ID" value="NZ_JASPER010000057.1"/>
</dbReference>
<protein>
    <submittedName>
        <fullName evidence="8">Deoxyribonucleoside regulator</fullName>
    </submittedName>
</protein>
<dbReference type="SUPFAM" id="SSF100950">
    <property type="entry name" value="NagB/RpiA/CoA transferase-like"/>
    <property type="match status" value="1"/>
</dbReference>
<evidence type="ECO:0000256" key="5">
    <source>
        <dbReference type="SAM" id="MobiDB-lite"/>
    </source>
</evidence>
<keyword evidence="4" id="KW-0804">Transcription</keyword>
<sequence length="415" mass="42294">MTGRTAPSAPDACDAPDAAAASTDLGGLVRAYEAASMYYVQGETMEVIAHHLGVSRSTVSRLLARARLEGIVRVTLVQPGGAGSLEGRMAQVFGVRTHIVPVREGTTEIHRLQQVASVAAAHMVDLVEALVEQGGSGGADSQGPAGPAGPVQGASGPDVGGSHGNRVGTGGNASGDGVVGKDAGRDTDRDGGGGVVVGVAWGTTMSEVSAALPSRPVPGLTVVQLNGASDPMREGPSAGEVLSRLRASLGARTISFPVPAFFDHVATREAMWSERSVKRVLAVTRRASLAVFGVGALDALNGALPSQVYEGGHLTARDQAVLRRQNVVGDVCTVLLRADGSWRDVTLNARATGPTPAQLARIPRRLCVAAGTGKARALLAALRARTATDLVVDDATARAVLELAEARGQVGGGSR</sequence>
<dbReference type="Gene3D" id="3.40.50.1360">
    <property type="match status" value="1"/>
</dbReference>
<feature type="compositionally biased region" description="Basic and acidic residues" evidence="5">
    <location>
        <begin position="182"/>
        <end position="191"/>
    </location>
</feature>
<dbReference type="KEGG" id="avc:NCTC10951_02827"/>
<evidence type="ECO:0000256" key="2">
    <source>
        <dbReference type="ARBA" id="ARBA00023015"/>
    </source>
</evidence>
<organism evidence="8 9">
    <name type="scientific">Actinomyces viscosus</name>
    <dbReference type="NCBI Taxonomy" id="1656"/>
    <lineage>
        <taxon>Bacteria</taxon>
        <taxon>Bacillati</taxon>
        <taxon>Actinomycetota</taxon>
        <taxon>Actinomycetes</taxon>
        <taxon>Actinomycetales</taxon>
        <taxon>Actinomycetaceae</taxon>
        <taxon>Actinomyces</taxon>
    </lineage>
</organism>
<feature type="compositionally biased region" description="Gly residues" evidence="5">
    <location>
        <begin position="158"/>
        <end position="178"/>
    </location>
</feature>
<dbReference type="Gene3D" id="1.10.10.10">
    <property type="entry name" value="Winged helix-like DNA-binding domain superfamily/Winged helix DNA-binding domain"/>
    <property type="match status" value="1"/>
</dbReference>
<feature type="compositionally biased region" description="Low complexity" evidence="5">
    <location>
        <begin position="141"/>
        <end position="157"/>
    </location>
</feature>
<dbReference type="AlphaFoldDB" id="A0A448PPS6"/>
<dbReference type="InterPro" id="IPR036388">
    <property type="entry name" value="WH-like_DNA-bd_sf"/>
</dbReference>
<evidence type="ECO:0000256" key="3">
    <source>
        <dbReference type="ARBA" id="ARBA00023125"/>
    </source>
</evidence>
<proteinExistence type="inferred from homology"/>
<dbReference type="InterPro" id="IPR037171">
    <property type="entry name" value="NagB/RpiA_transferase-like"/>
</dbReference>
<feature type="domain" description="RNA polymerase sigma-70 region 4" evidence="7">
    <location>
        <begin position="37"/>
        <end position="67"/>
    </location>
</feature>
<gene>
    <name evidence="8" type="primary">deoR</name>
    <name evidence="8" type="ORF">NCTC10951_02827</name>
</gene>
<keyword evidence="3" id="KW-0238">DNA-binding</keyword>
<dbReference type="PANTHER" id="PTHR34294:SF1">
    <property type="entry name" value="TRANSCRIPTIONAL REGULATOR LSRR"/>
    <property type="match status" value="1"/>
</dbReference>
<reference evidence="8 9" key="1">
    <citation type="submission" date="2018-12" db="EMBL/GenBank/DDBJ databases">
        <authorList>
            <consortium name="Pathogen Informatics"/>
        </authorList>
    </citation>
    <scope>NUCLEOTIDE SEQUENCE [LARGE SCALE GENOMIC DNA]</scope>
    <source>
        <strain evidence="8 9">NCTC10951</strain>
    </source>
</reference>
<evidence type="ECO:0000259" key="7">
    <source>
        <dbReference type="Pfam" id="PF04545"/>
    </source>
</evidence>
<feature type="domain" description="Sugar-binding" evidence="6">
    <location>
        <begin position="194"/>
        <end position="402"/>
    </location>
</feature>
<dbReference type="InterPro" id="IPR007630">
    <property type="entry name" value="RNA_pol_sigma70_r4"/>
</dbReference>
<evidence type="ECO:0000256" key="1">
    <source>
        <dbReference type="ARBA" id="ARBA00010466"/>
    </source>
</evidence>
<dbReference type="GO" id="GO:0006352">
    <property type="term" value="P:DNA-templated transcription initiation"/>
    <property type="evidence" value="ECO:0007669"/>
    <property type="project" value="InterPro"/>
</dbReference>
<dbReference type="EMBL" id="LR134477">
    <property type="protein sequence ID" value="VEI18656.1"/>
    <property type="molecule type" value="Genomic_DNA"/>
</dbReference>
<comment type="similarity">
    <text evidence="1">Belongs to the SorC transcriptional regulatory family.</text>
</comment>